<protein>
    <recommendedName>
        <fullName evidence="1">1-alkyl-2-acetylglycerophosphocholine esterase</fullName>
        <ecNumber evidence="1">3.1.1.47</ecNumber>
    </recommendedName>
</protein>
<dbReference type="InterPro" id="IPR029058">
    <property type="entry name" value="AB_hydrolase_fold"/>
</dbReference>
<name>A0A7J6LU86_PEROL</name>
<dbReference type="Proteomes" id="UP000572268">
    <property type="component" value="Unassembled WGS sequence"/>
</dbReference>
<dbReference type="GO" id="GO:0003847">
    <property type="term" value="F:1-alkyl-2-acetylglycerophosphocholine esterase activity"/>
    <property type="evidence" value="ECO:0007669"/>
    <property type="project" value="UniProtKB-EC"/>
</dbReference>
<proteinExistence type="predicted"/>
<comment type="caution">
    <text evidence="6">The sequence shown here is derived from an EMBL/GenBank/DDBJ whole genome shotgun (WGS) entry which is preliminary data.</text>
</comment>
<dbReference type="PANTHER" id="PTHR10272:SF0">
    <property type="entry name" value="PLATELET-ACTIVATING FACTOR ACETYLHYDROLASE"/>
    <property type="match status" value="1"/>
</dbReference>
<dbReference type="EC" id="3.1.1.47" evidence="1"/>
<dbReference type="AlphaFoldDB" id="A0A7J6LU86"/>
<reference evidence="6 7" key="1">
    <citation type="submission" date="2020-04" db="EMBL/GenBank/DDBJ databases">
        <title>Perkinsus olseni comparative genomics.</title>
        <authorList>
            <person name="Bogema D.R."/>
        </authorList>
    </citation>
    <scope>NUCLEOTIDE SEQUENCE [LARGE SCALE GENOMIC DNA]</scope>
    <source>
        <strain evidence="6">ATCC PRA-31</strain>
    </source>
</reference>
<organism evidence="6 7">
    <name type="scientific">Perkinsus olseni</name>
    <name type="common">Perkinsus atlanticus</name>
    <dbReference type="NCBI Taxonomy" id="32597"/>
    <lineage>
        <taxon>Eukaryota</taxon>
        <taxon>Sar</taxon>
        <taxon>Alveolata</taxon>
        <taxon>Perkinsozoa</taxon>
        <taxon>Perkinsea</taxon>
        <taxon>Perkinsida</taxon>
        <taxon>Perkinsidae</taxon>
        <taxon>Perkinsus</taxon>
    </lineage>
</organism>
<dbReference type="Pfam" id="PF12352">
    <property type="entry name" value="V-SNARE_C"/>
    <property type="match status" value="1"/>
</dbReference>
<evidence type="ECO:0000256" key="1">
    <source>
        <dbReference type="ARBA" id="ARBA00013201"/>
    </source>
</evidence>
<keyword evidence="3" id="KW-0442">Lipid degradation</keyword>
<sequence>MDSLNDISDVFQEATRTKNEIDDLLGRMEEAGLSTSRSSSLSTPANRPASEGSEVAVQQRMAMLMQQLVKLTNRLEELARGPQGSPMWRKRAARMRDDVDGIKVSTDRLLNHIFRTRQREKLFGAKNSNENGEDQTAESQLLRERQALQQSAGMLDSILGQGHATLGKMTQQNTVLKTTRRKMYDVLNAVGLSSTLSTSIDRRQRVDAWIVRGGMYRVPGGVQGRIFYPAVSEVHQGYKQTLWFTDLERYATGQLDVGRALFRRSRVMQIVASILEWMVKIVAYVLPSRLFVPKLSSTYDRIEPVEEGSLPLVVFSHGLTGNGDENAMLCSALTREIVGGAIVAEVHHQDGSACEAVDEDGHKIPYIPDPIGSPDPRDLRPKQVRQRANEMNSVVEYLCAIGSGEERSDPLLNRVARLIDPRRIIPVGYSFGGATVAEYCSTVGLKKVEDKCVPCAVLMDPWTYVTPRDGSQGFNFPERAHKEGIQTPTLILGSEEFSKYPGMRAATVNLHDKSLQPGSRLRVVDKTRHGNFMELCFWMPKFLVPVAARIGLYDKNNKSARGTYCKIIASIANFIFLNTSSHAHSALASKRVEEIPNDLIRGRLSARKGGPKKAFCRYEVTKIKKSSRDGFRIVFTELSKVVGAADRGSSNYVRNSTYTNQHCLQDTRNKLFELPRMHRGSPLSGKVDVFVFVRTGQLDVGRALLRRSRVMQMVASILGWMVKIIAHVLPSRLFVPKLSSTYDRIEPVEEGSLPLVVFSHGLTRNGDENAMLCSALTREIVGGAIVAEVHHQDGSACEAVDEDGHKIPYAPDPIGSPDPRDLRPKQVRQRANEMKSVIEYLCAIGTGEERSDPLLNRVARLIDPRRIIPVGYSFGGATVAEYCSTVGLKKVEDKCVPCAVLMDPWTYVTPRDGSQGFRLPERAHDRGIQVPTLTLSSEEFINSPDMQAATVNLHNKSLQPASFGVVDKTRHGNFMELCFWMPKFLVPVAARMGFYDKNNKSARDTYRKIVAAVANFIHLQTSSDAHGPLAPRMRGGISSESKMRKRGNLKE</sequence>
<evidence type="ECO:0000313" key="6">
    <source>
        <dbReference type="EMBL" id="KAF4662371.1"/>
    </source>
</evidence>
<feature type="region of interest" description="Disordered" evidence="5">
    <location>
        <begin position="31"/>
        <end position="56"/>
    </location>
</feature>
<feature type="region of interest" description="Disordered" evidence="5">
    <location>
        <begin position="1025"/>
        <end position="1051"/>
    </location>
</feature>
<evidence type="ECO:0000256" key="3">
    <source>
        <dbReference type="ARBA" id="ARBA00022963"/>
    </source>
</evidence>
<dbReference type="SUPFAM" id="SSF53474">
    <property type="entry name" value="alpha/beta-Hydrolases"/>
    <property type="match status" value="2"/>
</dbReference>
<accession>A0A7J6LU86</accession>
<dbReference type="PANTHER" id="PTHR10272">
    <property type="entry name" value="PLATELET-ACTIVATING FACTOR ACETYLHYDROLASE"/>
    <property type="match status" value="1"/>
</dbReference>
<gene>
    <name evidence="6" type="primary">PLA2G7</name>
    <name evidence="6" type="ORF">FOL46_005332</name>
</gene>
<dbReference type="Pfam" id="PF03403">
    <property type="entry name" value="PAF-AH_p_II"/>
    <property type="match status" value="2"/>
</dbReference>
<keyword evidence="4" id="KW-0443">Lipid metabolism</keyword>
<dbReference type="GO" id="GO:0016042">
    <property type="term" value="P:lipid catabolic process"/>
    <property type="evidence" value="ECO:0007669"/>
    <property type="project" value="UniProtKB-KW"/>
</dbReference>
<dbReference type="EMBL" id="JABANN010000321">
    <property type="protein sequence ID" value="KAF4662371.1"/>
    <property type="molecule type" value="Genomic_DNA"/>
</dbReference>
<evidence type="ECO:0000256" key="2">
    <source>
        <dbReference type="ARBA" id="ARBA00022801"/>
    </source>
</evidence>
<evidence type="ECO:0000256" key="5">
    <source>
        <dbReference type="SAM" id="MobiDB-lite"/>
    </source>
</evidence>
<feature type="compositionally biased region" description="Low complexity" evidence="5">
    <location>
        <begin position="33"/>
        <end position="43"/>
    </location>
</feature>
<keyword evidence="2 6" id="KW-0378">Hydrolase</keyword>
<evidence type="ECO:0000313" key="7">
    <source>
        <dbReference type="Proteomes" id="UP000572268"/>
    </source>
</evidence>
<dbReference type="Gene3D" id="3.40.50.1820">
    <property type="entry name" value="alpha/beta hydrolase"/>
    <property type="match status" value="2"/>
</dbReference>
<evidence type="ECO:0000256" key="4">
    <source>
        <dbReference type="ARBA" id="ARBA00023098"/>
    </source>
</evidence>